<proteinExistence type="predicted"/>
<protein>
    <submittedName>
        <fullName evidence="1">Uncharacterized protein</fullName>
    </submittedName>
</protein>
<evidence type="ECO:0000313" key="2">
    <source>
        <dbReference type="Proteomes" id="UP001163603"/>
    </source>
</evidence>
<keyword evidence="2" id="KW-1185">Reference proteome</keyword>
<reference evidence="2" key="1">
    <citation type="journal article" date="2023" name="G3 (Bethesda)">
        <title>Genome assembly and association tests identify interacting loci associated with vigor, precocity, and sex in interspecific pistachio rootstocks.</title>
        <authorList>
            <person name="Palmer W."/>
            <person name="Jacygrad E."/>
            <person name="Sagayaradj S."/>
            <person name="Cavanaugh K."/>
            <person name="Han R."/>
            <person name="Bertier L."/>
            <person name="Beede B."/>
            <person name="Kafkas S."/>
            <person name="Golino D."/>
            <person name="Preece J."/>
            <person name="Michelmore R."/>
        </authorList>
    </citation>
    <scope>NUCLEOTIDE SEQUENCE [LARGE SCALE GENOMIC DNA]</scope>
</reference>
<organism evidence="1 2">
    <name type="scientific">Pistacia integerrima</name>
    <dbReference type="NCBI Taxonomy" id="434235"/>
    <lineage>
        <taxon>Eukaryota</taxon>
        <taxon>Viridiplantae</taxon>
        <taxon>Streptophyta</taxon>
        <taxon>Embryophyta</taxon>
        <taxon>Tracheophyta</taxon>
        <taxon>Spermatophyta</taxon>
        <taxon>Magnoliopsida</taxon>
        <taxon>eudicotyledons</taxon>
        <taxon>Gunneridae</taxon>
        <taxon>Pentapetalae</taxon>
        <taxon>rosids</taxon>
        <taxon>malvids</taxon>
        <taxon>Sapindales</taxon>
        <taxon>Anacardiaceae</taxon>
        <taxon>Pistacia</taxon>
    </lineage>
</organism>
<evidence type="ECO:0000313" key="1">
    <source>
        <dbReference type="EMBL" id="KAJ0047163.1"/>
    </source>
</evidence>
<dbReference type="Proteomes" id="UP001163603">
    <property type="component" value="Chromosome 3"/>
</dbReference>
<gene>
    <name evidence="1" type="ORF">Pint_05862</name>
</gene>
<accession>A0ACC0Z9Y7</accession>
<name>A0ACC0Z9Y7_9ROSI</name>
<dbReference type="EMBL" id="CM047738">
    <property type="protein sequence ID" value="KAJ0047163.1"/>
    <property type="molecule type" value="Genomic_DNA"/>
</dbReference>
<comment type="caution">
    <text evidence="1">The sequence shown here is derived from an EMBL/GenBank/DDBJ whole genome shotgun (WGS) entry which is preliminary data.</text>
</comment>
<sequence length="95" mass="10322">MILRVEAKANNATVEDTTQCFSGTLDPKKVNGTILVYLHFYHTISPEVGELAAEIGIDVIILANNKTLGNAIHLDVDVVPFLISISLMLKLSMPT</sequence>